<dbReference type="Proteomes" id="UP000292082">
    <property type="component" value="Unassembled WGS sequence"/>
</dbReference>
<feature type="compositionally biased region" description="Polar residues" evidence="3">
    <location>
        <begin position="466"/>
        <end position="475"/>
    </location>
</feature>
<evidence type="ECO:0000313" key="6">
    <source>
        <dbReference type="Proteomes" id="UP000292082"/>
    </source>
</evidence>
<gene>
    <name evidence="5" type="ORF">BD310DRAFT_256469</name>
</gene>
<sequence length="831" mass="89621">MASRSQRPLAPFPSSHEVSVSETLSRLGMTREQFAAKQAELSSGLLCNQPFVPRPSAAAQQPSNGRHQLDSFDGGRSRSTSVSSSSSRNPSPAPPRTPARHDRPEGGPSRPRDQMEMILEEQYRKKVSRRRDSTSRSRDGERVFSTASHAVDRPSSSNWPPVTPHHYRYYSERVVGEASASKHASDSSDVPETPSRNRERGRFKVPPPRYNIPKTPSRHDVGSSLPTTPRSSSPPVVNLVSSPGPMRPDPPEEEHLPFILPPGPYSTAKPELSYAAIIGRAILSSPGHALALQDIYEYITTVFPYYRRGEPTWMNSVRHALSTMAVFRKERGRAEGKSLWAVYDCDLPCFEGGGFKKALCADMQNGVPPRRKRATEDGVEGPRSKRRKGNEQRSPAVPSPVKPPFFPHVMPNPNHQSYYEAAWLQQQQVPADVLFPPLPASSNFHRVVARAASIPVLDVPLMVPSDASTDGASTETEGDDDLTSSSSPIERPPSSSSLPDLVSSLSTSSSPTSSSHLSLPGDSSRDPSPAIAYVPPPVVGITDDIEGDPMAAWLRSDSPPPAITYLSQKAKGKAKAKSPRSSGKKQPRKMAAMHPPTSPTPERRGMAAASRRVSSSTKPRSPPKVGSSPFAPKPVTAQSVLHQLNESLVASAIAAEQDNEAEGVERPSTPDRIVTPPPPSTPLRVEDLEAELIDFSPFKSLTADIDHLFGTSLPFHSLQSPVFSARAPLLGMGSVDDFVAGTGDLAAAAAAIRSPAAPAPRTPKRSPFLSSTSAGLSVRIASPFGTPSRSSMRDPLHQFDDDLAQYFSSANDLFAAYTTLANSPTPSHRDC</sequence>
<feature type="region of interest" description="Disordered" evidence="3">
    <location>
        <begin position="657"/>
        <end position="682"/>
    </location>
</feature>
<keyword evidence="6" id="KW-1185">Reference proteome</keyword>
<feature type="domain" description="Fork-head" evidence="4">
    <location>
        <begin position="269"/>
        <end position="373"/>
    </location>
</feature>
<feature type="region of interest" description="Disordered" evidence="3">
    <location>
        <begin position="178"/>
        <end position="250"/>
    </location>
</feature>
<dbReference type="InterPro" id="IPR036388">
    <property type="entry name" value="WH-like_DNA-bd_sf"/>
</dbReference>
<comment type="subcellular location">
    <subcellularLocation>
        <location evidence="2">Nucleus</location>
    </subcellularLocation>
</comment>
<feature type="region of interest" description="Disordered" evidence="3">
    <location>
        <begin position="366"/>
        <end position="409"/>
    </location>
</feature>
<dbReference type="PANTHER" id="PTHR11829">
    <property type="entry name" value="FORKHEAD BOX PROTEIN"/>
    <property type="match status" value="1"/>
</dbReference>
<organism evidence="5 6">
    <name type="scientific">Dichomitus squalens</name>
    <dbReference type="NCBI Taxonomy" id="114155"/>
    <lineage>
        <taxon>Eukaryota</taxon>
        <taxon>Fungi</taxon>
        <taxon>Dikarya</taxon>
        <taxon>Basidiomycota</taxon>
        <taxon>Agaricomycotina</taxon>
        <taxon>Agaricomycetes</taxon>
        <taxon>Polyporales</taxon>
        <taxon>Polyporaceae</taxon>
        <taxon>Dichomitus</taxon>
    </lineage>
</organism>
<feature type="region of interest" description="Disordered" evidence="3">
    <location>
        <begin position="1"/>
        <end position="20"/>
    </location>
</feature>
<dbReference type="PROSITE" id="PS50039">
    <property type="entry name" value="FORK_HEAD_3"/>
    <property type="match status" value="1"/>
</dbReference>
<feature type="region of interest" description="Disordered" evidence="3">
    <location>
        <begin position="47"/>
        <end position="163"/>
    </location>
</feature>
<feature type="compositionally biased region" description="Low complexity" evidence="3">
    <location>
        <begin position="484"/>
        <end position="522"/>
    </location>
</feature>
<feature type="compositionally biased region" description="Basic and acidic residues" evidence="3">
    <location>
        <begin position="130"/>
        <end position="142"/>
    </location>
</feature>
<protein>
    <recommendedName>
        <fullName evidence="4">Fork-head domain-containing protein</fullName>
    </recommendedName>
</protein>
<dbReference type="EMBL" id="ML145101">
    <property type="protein sequence ID" value="TBU61008.1"/>
    <property type="molecule type" value="Genomic_DNA"/>
</dbReference>
<keyword evidence="1 2" id="KW-0238">DNA-binding</keyword>
<feature type="compositionally biased region" description="Basic residues" evidence="3">
    <location>
        <begin position="570"/>
        <end position="588"/>
    </location>
</feature>
<dbReference type="PANTHER" id="PTHR11829:SF343">
    <property type="entry name" value="FORK-HEAD DOMAIN-CONTAINING PROTEIN"/>
    <property type="match status" value="1"/>
</dbReference>
<dbReference type="InterPro" id="IPR001766">
    <property type="entry name" value="Fork_head_dom"/>
</dbReference>
<evidence type="ECO:0000313" key="5">
    <source>
        <dbReference type="EMBL" id="TBU61008.1"/>
    </source>
</evidence>
<dbReference type="Gene3D" id="1.10.10.10">
    <property type="entry name" value="Winged helix-like DNA-binding domain superfamily/Winged helix DNA-binding domain"/>
    <property type="match status" value="1"/>
</dbReference>
<name>A0A4V2K8R6_9APHY</name>
<dbReference type="InterPro" id="IPR050211">
    <property type="entry name" value="FOX_domain-containing"/>
</dbReference>
<feature type="DNA-binding region" description="Fork-head" evidence="2">
    <location>
        <begin position="269"/>
        <end position="373"/>
    </location>
</feature>
<evidence type="ECO:0000259" key="4">
    <source>
        <dbReference type="PROSITE" id="PS50039"/>
    </source>
</evidence>
<feature type="compositionally biased region" description="Basic and acidic residues" evidence="3">
    <location>
        <begin position="67"/>
        <end position="76"/>
    </location>
</feature>
<evidence type="ECO:0000256" key="2">
    <source>
        <dbReference type="PROSITE-ProRule" id="PRU00089"/>
    </source>
</evidence>
<dbReference type="InterPro" id="IPR036390">
    <property type="entry name" value="WH_DNA-bd_sf"/>
</dbReference>
<proteinExistence type="predicted"/>
<feature type="compositionally biased region" description="Basic and acidic residues" evidence="3">
    <location>
        <begin position="99"/>
        <end position="115"/>
    </location>
</feature>
<feature type="compositionally biased region" description="Low complexity" evidence="3">
    <location>
        <begin position="223"/>
        <end position="244"/>
    </location>
</feature>
<dbReference type="STRING" id="114155.A0A4V2K8R6"/>
<dbReference type="SUPFAM" id="SSF46785">
    <property type="entry name" value="Winged helix' DNA-binding domain"/>
    <property type="match status" value="1"/>
</dbReference>
<evidence type="ECO:0000256" key="3">
    <source>
        <dbReference type="SAM" id="MobiDB-lite"/>
    </source>
</evidence>
<dbReference type="GO" id="GO:0005634">
    <property type="term" value="C:nucleus"/>
    <property type="evidence" value="ECO:0007669"/>
    <property type="project" value="UniProtKB-SubCell"/>
</dbReference>
<dbReference type="GO" id="GO:0030154">
    <property type="term" value="P:cell differentiation"/>
    <property type="evidence" value="ECO:0007669"/>
    <property type="project" value="TreeGrafter"/>
</dbReference>
<dbReference type="Pfam" id="PF00250">
    <property type="entry name" value="Forkhead"/>
    <property type="match status" value="1"/>
</dbReference>
<dbReference type="AlphaFoldDB" id="A0A4V2K8R6"/>
<feature type="compositionally biased region" description="Low complexity" evidence="3">
    <location>
        <begin position="77"/>
        <end position="90"/>
    </location>
</feature>
<dbReference type="GO" id="GO:0009653">
    <property type="term" value="P:anatomical structure morphogenesis"/>
    <property type="evidence" value="ECO:0007669"/>
    <property type="project" value="TreeGrafter"/>
</dbReference>
<dbReference type="GO" id="GO:0000981">
    <property type="term" value="F:DNA-binding transcription factor activity, RNA polymerase II-specific"/>
    <property type="evidence" value="ECO:0007669"/>
    <property type="project" value="TreeGrafter"/>
</dbReference>
<dbReference type="PRINTS" id="PR00053">
    <property type="entry name" value="FORKHEAD"/>
</dbReference>
<evidence type="ECO:0000256" key="1">
    <source>
        <dbReference type="ARBA" id="ARBA00023125"/>
    </source>
</evidence>
<dbReference type="GO" id="GO:0000978">
    <property type="term" value="F:RNA polymerase II cis-regulatory region sequence-specific DNA binding"/>
    <property type="evidence" value="ECO:0007669"/>
    <property type="project" value="TreeGrafter"/>
</dbReference>
<dbReference type="SMART" id="SM00339">
    <property type="entry name" value="FH"/>
    <property type="match status" value="1"/>
</dbReference>
<reference evidence="5 6" key="1">
    <citation type="submission" date="2019-01" db="EMBL/GenBank/DDBJ databases">
        <title>Draft genome sequences of three monokaryotic isolates of the white-rot basidiomycete fungus Dichomitus squalens.</title>
        <authorList>
            <consortium name="DOE Joint Genome Institute"/>
            <person name="Lopez S.C."/>
            <person name="Andreopoulos B."/>
            <person name="Pangilinan J."/>
            <person name="Lipzen A."/>
            <person name="Riley R."/>
            <person name="Ahrendt S."/>
            <person name="Ng V."/>
            <person name="Barry K."/>
            <person name="Daum C."/>
            <person name="Grigoriev I.V."/>
            <person name="Hilden K.S."/>
            <person name="Makela M.R."/>
            <person name="de Vries R.P."/>
        </authorList>
    </citation>
    <scope>NUCLEOTIDE SEQUENCE [LARGE SCALE GENOMIC DNA]</scope>
    <source>
        <strain evidence="5 6">CBS 464.89</strain>
    </source>
</reference>
<feature type="compositionally biased region" description="Pro residues" evidence="3">
    <location>
        <begin position="397"/>
        <end position="406"/>
    </location>
</feature>
<feature type="compositionally biased region" description="Basic and acidic residues" evidence="3">
    <location>
        <begin position="374"/>
        <end position="383"/>
    </location>
</feature>
<accession>A0A4V2K8R6</accession>
<keyword evidence="2" id="KW-0539">Nucleus</keyword>
<feature type="region of interest" description="Disordered" evidence="3">
    <location>
        <begin position="465"/>
        <end position="633"/>
    </location>
</feature>